<dbReference type="AlphaFoldDB" id="A0A9P5Y4F5"/>
<evidence type="ECO:0000256" key="1">
    <source>
        <dbReference type="SAM" id="MobiDB-lite"/>
    </source>
</evidence>
<feature type="region of interest" description="Disordered" evidence="1">
    <location>
        <begin position="306"/>
        <end position="354"/>
    </location>
</feature>
<feature type="compositionally biased region" description="Low complexity" evidence="1">
    <location>
        <begin position="325"/>
        <end position="342"/>
    </location>
</feature>
<feature type="compositionally biased region" description="Polar residues" evidence="1">
    <location>
        <begin position="306"/>
        <end position="321"/>
    </location>
</feature>
<comment type="caution">
    <text evidence="2">The sequence shown here is derived from an EMBL/GenBank/DDBJ whole genome shotgun (WGS) entry which is preliminary data.</text>
</comment>
<feature type="region of interest" description="Disordered" evidence="1">
    <location>
        <begin position="272"/>
        <end position="293"/>
    </location>
</feature>
<sequence length="775" mass="85404">MSSGPYDQVEQDNAGPSGGDDLPSYDDLAAQNGPNSRFGRWRGWIEKRAAERYVDITPEERIRRRERGWGNDEMEIPIFNGSLPGIPAEANLANLQIQTSNLSISPPQSLNPRTPSPPLPPLPFVSQTLTPTRVKINQFGSRFLPHATSPIRCLLPLQSDRLLLIGHDEGLSVLDMFPQEWNDSGGITVKGPDEAQSRLIWQGESVFQMSLLEVENTGEGTPQGVVLVLVGPDPDSSGAKESDSLRSLRMYNLASLTSLAKWAVSQKGARPLDLHRPSNWQAQQSPSKRHRPQSRLLARGLKSLIDSPNSSQIQDHSSTLYGNMLSPSASLAPSSKSHSSHSPGRLSPNRREADESSWDVVEDLPLRWATDFVPLATAGSRLVNTSILSYALWSDENRKGRGGRLLAIATKNNILLYETPKGERAFHFVKEFYTPLQPRSITFFQQSVQEINRSSLEIGTPGRLGSHKRTDSNSTLRGASEHSRSPSSASTTLNYGTHLSLFVVFDKKAGWIRLADSAVGEIELYELGGGQTHRHGDTLNAGLSTSSIIKSRMSFEGHHAPKWAHPIRCELPLPNERGMTRSVHLLTRGKQTHIVPCPLPVGPSSYPPLLIVAWQDAPTNISARVCESSSENRYMPAPFLQLVALGGSKGIEVQEISLSFLGSGKGKGRLEEPIRADEDLGGDSGFLCTGGHWDQSDHIFHRQNLNRSLSAASAMSNQTFNSMESEDLLDQLKREEGIYAWCRKGAQDWRVFWVGGSFDSASDEDESDGYYEELR</sequence>
<dbReference type="EMBL" id="MU150276">
    <property type="protein sequence ID" value="KAF9462044.1"/>
    <property type="molecule type" value="Genomic_DNA"/>
</dbReference>
<evidence type="ECO:0000313" key="2">
    <source>
        <dbReference type="EMBL" id="KAF9462044.1"/>
    </source>
</evidence>
<gene>
    <name evidence="2" type="ORF">BDZ94DRAFT_1322929</name>
</gene>
<keyword evidence="3" id="KW-1185">Reference proteome</keyword>
<name>A0A9P5Y4F5_9AGAR</name>
<feature type="region of interest" description="Disordered" evidence="1">
    <location>
        <begin position="457"/>
        <end position="491"/>
    </location>
</feature>
<proteinExistence type="predicted"/>
<dbReference type="OrthoDB" id="2590590at2759"/>
<feature type="region of interest" description="Disordered" evidence="1">
    <location>
        <begin position="1"/>
        <end position="39"/>
    </location>
</feature>
<dbReference type="Proteomes" id="UP000807353">
    <property type="component" value="Unassembled WGS sequence"/>
</dbReference>
<reference evidence="2" key="1">
    <citation type="submission" date="2020-11" db="EMBL/GenBank/DDBJ databases">
        <authorList>
            <consortium name="DOE Joint Genome Institute"/>
            <person name="Ahrendt S."/>
            <person name="Riley R."/>
            <person name="Andreopoulos W."/>
            <person name="Labutti K."/>
            <person name="Pangilinan J."/>
            <person name="Ruiz-Duenas F.J."/>
            <person name="Barrasa J.M."/>
            <person name="Sanchez-Garcia M."/>
            <person name="Camarero S."/>
            <person name="Miyauchi S."/>
            <person name="Serrano A."/>
            <person name="Linde D."/>
            <person name="Babiker R."/>
            <person name="Drula E."/>
            <person name="Ayuso-Fernandez I."/>
            <person name="Pacheco R."/>
            <person name="Padilla G."/>
            <person name="Ferreira P."/>
            <person name="Barriuso J."/>
            <person name="Kellner H."/>
            <person name="Castanera R."/>
            <person name="Alfaro M."/>
            <person name="Ramirez L."/>
            <person name="Pisabarro A.G."/>
            <person name="Kuo A."/>
            <person name="Tritt A."/>
            <person name="Lipzen A."/>
            <person name="He G."/>
            <person name="Yan M."/>
            <person name="Ng V."/>
            <person name="Cullen D."/>
            <person name="Martin F."/>
            <person name="Rosso M.-N."/>
            <person name="Henrissat B."/>
            <person name="Hibbett D."/>
            <person name="Martinez A.T."/>
            <person name="Grigoriev I.V."/>
        </authorList>
    </citation>
    <scope>NUCLEOTIDE SEQUENCE</scope>
    <source>
        <strain evidence="2">CBS 247.69</strain>
    </source>
</reference>
<accession>A0A9P5Y4F5</accession>
<organism evidence="2 3">
    <name type="scientific">Collybia nuda</name>
    <dbReference type="NCBI Taxonomy" id="64659"/>
    <lineage>
        <taxon>Eukaryota</taxon>
        <taxon>Fungi</taxon>
        <taxon>Dikarya</taxon>
        <taxon>Basidiomycota</taxon>
        <taxon>Agaricomycotina</taxon>
        <taxon>Agaricomycetes</taxon>
        <taxon>Agaricomycetidae</taxon>
        <taxon>Agaricales</taxon>
        <taxon>Tricholomatineae</taxon>
        <taxon>Clitocybaceae</taxon>
        <taxon>Collybia</taxon>
    </lineage>
</organism>
<evidence type="ECO:0000313" key="3">
    <source>
        <dbReference type="Proteomes" id="UP000807353"/>
    </source>
</evidence>
<protein>
    <submittedName>
        <fullName evidence="2">Uncharacterized protein</fullName>
    </submittedName>
</protein>